<organism evidence="6">
    <name type="scientific">viral metagenome</name>
    <dbReference type="NCBI Taxonomy" id="1070528"/>
    <lineage>
        <taxon>unclassified sequences</taxon>
        <taxon>metagenomes</taxon>
        <taxon>organismal metagenomes</taxon>
    </lineage>
</organism>
<keyword evidence="1" id="KW-0479">Metal-binding</keyword>
<dbReference type="Pfam" id="PF00867">
    <property type="entry name" value="XPG_I"/>
    <property type="match status" value="1"/>
</dbReference>
<evidence type="ECO:0000259" key="5">
    <source>
        <dbReference type="SMART" id="SM00485"/>
    </source>
</evidence>
<keyword evidence="2" id="KW-0255">Endonuclease</keyword>
<feature type="domain" description="XPG-I" evidence="4">
    <location>
        <begin position="144"/>
        <end position="213"/>
    </location>
</feature>
<dbReference type="PANTHER" id="PTHR11081">
    <property type="entry name" value="FLAP ENDONUCLEASE FAMILY MEMBER"/>
    <property type="match status" value="1"/>
</dbReference>
<proteinExistence type="predicted"/>
<keyword evidence="2" id="KW-0540">Nuclease</keyword>
<dbReference type="AlphaFoldDB" id="A0A6C0C3C8"/>
<reference evidence="6" key="1">
    <citation type="journal article" date="2020" name="Nature">
        <title>Giant virus diversity and host interactions through global metagenomics.</title>
        <authorList>
            <person name="Schulz F."/>
            <person name="Roux S."/>
            <person name="Paez-Espino D."/>
            <person name="Jungbluth S."/>
            <person name="Walsh D.A."/>
            <person name="Denef V.J."/>
            <person name="McMahon K.D."/>
            <person name="Konstantinidis K.T."/>
            <person name="Eloe-Fadrosh E.A."/>
            <person name="Kyrpides N.C."/>
            <person name="Woyke T."/>
        </authorList>
    </citation>
    <scope>NUCLEOTIDE SEQUENCE</scope>
    <source>
        <strain evidence="6">GVMAG-M-3300020185-18</strain>
    </source>
</reference>
<sequence>MGIKLLNSFLKNYCTNGITEKHLSNFYGKKIAIDISIYMYKYKSEEQLIEKIYLMCCIFDYYNIIPIFVFDGKPPEEKKHTLITRREERNYAKDELNKIMDDLRKNNVDADTYVLNYKNKIRALKKQSVKITNDEFDKIKRLIDGFGMTYVVADSEAETLCAKLLYKKQVHYCLSEDTDMFVYLSPYTLRYISLSNHKVLLYDLKKILINLNLTRSEFVSICVLSGNDYYNGNKNIYYYYKMIMKYKKICNNVNDDDNDTFIEFLKKKRIINDALIEDFNKNKKMYHLQNDKGRIKFNTHRKNKHIINSILTEADFIFE</sequence>
<dbReference type="GO" id="GO:0017108">
    <property type="term" value="F:5'-flap endonuclease activity"/>
    <property type="evidence" value="ECO:0007669"/>
    <property type="project" value="TreeGrafter"/>
</dbReference>
<evidence type="ECO:0000256" key="1">
    <source>
        <dbReference type="ARBA" id="ARBA00022723"/>
    </source>
</evidence>
<evidence type="ECO:0000259" key="4">
    <source>
        <dbReference type="SMART" id="SM00484"/>
    </source>
</evidence>
<dbReference type="Pfam" id="PF00752">
    <property type="entry name" value="XPG_N"/>
    <property type="match status" value="1"/>
</dbReference>
<name>A0A6C0C3C8_9ZZZZ</name>
<keyword evidence="2" id="KW-0378">Hydrolase</keyword>
<dbReference type="Gene3D" id="3.40.50.1010">
    <property type="entry name" value="5'-nuclease"/>
    <property type="match status" value="1"/>
</dbReference>
<feature type="domain" description="XPG N-terminal" evidence="5">
    <location>
        <begin position="1"/>
        <end position="92"/>
    </location>
</feature>
<evidence type="ECO:0000256" key="2">
    <source>
        <dbReference type="ARBA" id="ARBA00022759"/>
    </source>
</evidence>
<evidence type="ECO:0000313" key="6">
    <source>
        <dbReference type="EMBL" id="QHS98812.1"/>
    </source>
</evidence>
<dbReference type="PANTHER" id="PTHR11081:SF9">
    <property type="entry name" value="FLAP ENDONUCLEASE 1"/>
    <property type="match status" value="1"/>
</dbReference>
<dbReference type="SMART" id="SM00484">
    <property type="entry name" value="XPGI"/>
    <property type="match status" value="1"/>
</dbReference>
<protein>
    <recommendedName>
        <fullName evidence="7">XPG N-terminal domain-containing protein</fullName>
    </recommendedName>
</protein>
<dbReference type="InterPro" id="IPR006085">
    <property type="entry name" value="XPG_DNA_repair_N"/>
</dbReference>
<keyword evidence="3" id="KW-0460">Magnesium</keyword>
<dbReference type="SUPFAM" id="SSF88723">
    <property type="entry name" value="PIN domain-like"/>
    <property type="match status" value="1"/>
</dbReference>
<dbReference type="EMBL" id="MN739324">
    <property type="protein sequence ID" value="QHS98812.1"/>
    <property type="molecule type" value="Genomic_DNA"/>
</dbReference>
<dbReference type="GO" id="GO:0046872">
    <property type="term" value="F:metal ion binding"/>
    <property type="evidence" value="ECO:0007669"/>
    <property type="project" value="UniProtKB-KW"/>
</dbReference>
<dbReference type="PRINTS" id="PR00853">
    <property type="entry name" value="XPGRADSUPER"/>
</dbReference>
<evidence type="ECO:0000256" key="3">
    <source>
        <dbReference type="ARBA" id="ARBA00022842"/>
    </source>
</evidence>
<dbReference type="InterPro" id="IPR006084">
    <property type="entry name" value="XPG/Rad2"/>
</dbReference>
<dbReference type="SMART" id="SM00485">
    <property type="entry name" value="XPGN"/>
    <property type="match status" value="1"/>
</dbReference>
<accession>A0A6C0C3C8</accession>
<dbReference type="InterPro" id="IPR029060">
    <property type="entry name" value="PIN-like_dom_sf"/>
</dbReference>
<evidence type="ECO:0008006" key="7">
    <source>
        <dbReference type="Google" id="ProtNLM"/>
    </source>
</evidence>
<dbReference type="InterPro" id="IPR006086">
    <property type="entry name" value="XPG-I_dom"/>
</dbReference>